<name>A0A1T4XR18_9CLOT</name>
<keyword evidence="2" id="KW-1133">Transmembrane helix</keyword>
<keyword evidence="2" id="KW-0472">Membrane</keyword>
<accession>A0A1T4XR18</accession>
<reference evidence="5" key="1">
    <citation type="submission" date="2017-02" db="EMBL/GenBank/DDBJ databases">
        <authorList>
            <person name="Varghese N."/>
            <person name="Submissions S."/>
        </authorList>
    </citation>
    <scope>NUCLEOTIDE SEQUENCE [LARGE SCALE GENOMIC DNA]</scope>
    <source>
        <strain evidence="5">USBA 833</strain>
    </source>
</reference>
<feature type="transmembrane region" description="Helical" evidence="2">
    <location>
        <begin position="321"/>
        <end position="349"/>
    </location>
</feature>
<keyword evidence="5" id="KW-1185">Reference proteome</keyword>
<dbReference type="OrthoDB" id="1677957at2"/>
<feature type="domain" description="Tape measure protein N-terminal" evidence="3">
    <location>
        <begin position="111"/>
        <end position="296"/>
    </location>
</feature>
<evidence type="ECO:0000313" key="5">
    <source>
        <dbReference type="Proteomes" id="UP000190105"/>
    </source>
</evidence>
<evidence type="ECO:0000313" key="4">
    <source>
        <dbReference type="EMBL" id="SKA91525.1"/>
    </source>
</evidence>
<keyword evidence="1" id="KW-0175">Coiled coil</keyword>
<dbReference type="AlphaFoldDB" id="A0A1T4XR18"/>
<dbReference type="InterPro" id="IPR013491">
    <property type="entry name" value="Tape_meas_N"/>
</dbReference>
<sequence>MATIRTAIQIHDGMTPGLRSITNALNMTISSFEALQNASHNAVDTASIQAARAELNRAELAFNEIEQQIREANQAQQQFNNDVRNGQGAADGLLGKLKSVAMSIGAAFGAKKIIELTDSMTSTNARLDLMNDGLQTTEELQNMILKSANASRTSYMDTAAAISKLGIMAKDAFSSNAEIVAFTELMNKNFAIGGASIQEQTAAMYQLTQAMAAGKLQGDEFRSIMENAPLLAQSIAEYMGKSVGELKDMSAEGLITADIIKNAMFASADETNAKFAEMPMTIGQIGTVVGNTLLQTFEPVLQGIGRGAQWIYDNWSTLEPIFWGLTAAVGAYATITGIQTAATWLSVAANRALITTMLSNPVLWIAVAIGVLIGMIYKWVQSVGGLEIAWKIAMNGILTAWDWVKIGFFTGVYWVLDLWDKLKLGIMTASVGIQNFMGDMKAGVLTILQNMVNSAIGIINNFINLLNKIPGVSISAIQEVTFGTTAQMENDAAKRAREADLQNYRNQLEAGMAARDAALERMKSDAWEAAAKRQAEISAAQAANAAKAAQDNDFSSMFNNAEAMKNLADTAANTSKMANSMEMSEESLEYLRDIAEQEVINRFTTAEIKVEMGGITNNVSKDTDLDGIIDYLANGLYEAMQVAAEGVHL</sequence>
<feature type="transmembrane region" description="Helical" evidence="2">
    <location>
        <begin position="392"/>
        <end position="416"/>
    </location>
</feature>
<dbReference type="EMBL" id="FUYH01000011">
    <property type="protein sequence ID" value="SKA91525.1"/>
    <property type="molecule type" value="Genomic_DNA"/>
</dbReference>
<keyword evidence="2" id="KW-0812">Transmembrane</keyword>
<evidence type="ECO:0000259" key="3">
    <source>
        <dbReference type="Pfam" id="PF20155"/>
    </source>
</evidence>
<dbReference type="STRING" id="1147123.SAMN05443428_11174"/>
<organism evidence="4 5">
    <name type="scientific">Caloramator quimbayensis</name>
    <dbReference type="NCBI Taxonomy" id="1147123"/>
    <lineage>
        <taxon>Bacteria</taxon>
        <taxon>Bacillati</taxon>
        <taxon>Bacillota</taxon>
        <taxon>Clostridia</taxon>
        <taxon>Eubacteriales</taxon>
        <taxon>Clostridiaceae</taxon>
        <taxon>Caloramator</taxon>
    </lineage>
</organism>
<evidence type="ECO:0000256" key="2">
    <source>
        <dbReference type="SAM" id="Phobius"/>
    </source>
</evidence>
<evidence type="ECO:0000256" key="1">
    <source>
        <dbReference type="SAM" id="Coils"/>
    </source>
</evidence>
<dbReference type="Pfam" id="PF20155">
    <property type="entry name" value="TMP_3"/>
    <property type="match status" value="1"/>
</dbReference>
<proteinExistence type="predicted"/>
<feature type="transmembrane region" description="Helical" evidence="2">
    <location>
        <begin position="361"/>
        <end position="380"/>
    </location>
</feature>
<feature type="coiled-coil region" evidence="1">
    <location>
        <begin position="48"/>
        <end position="85"/>
    </location>
</feature>
<dbReference type="Proteomes" id="UP000190105">
    <property type="component" value="Unassembled WGS sequence"/>
</dbReference>
<dbReference type="NCBIfam" id="TIGR02675">
    <property type="entry name" value="tape_meas_nterm"/>
    <property type="match status" value="1"/>
</dbReference>
<protein>
    <submittedName>
        <fullName evidence="4">Tape measure domain-containing protein</fullName>
    </submittedName>
</protein>
<gene>
    <name evidence="4" type="ORF">SAMN05443428_11174</name>
</gene>